<dbReference type="GO" id="GO:0005886">
    <property type="term" value="C:plasma membrane"/>
    <property type="evidence" value="ECO:0007669"/>
    <property type="project" value="UniProtKB-SubCell"/>
</dbReference>
<feature type="transmembrane region" description="Helical" evidence="13">
    <location>
        <begin position="209"/>
        <end position="226"/>
    </location>
</feature>
<evidence type="ECO:0000256" key="5">
    <source>
        <dbReference type="ARBA" id="ARBA00022670"/>
    </source>
</evidence>
<keyword evidence="11" id="KW-0482">Metalloprotease</keyword>
<comment type="cofactor">
    <cofactor evidence="1">
        <name>Zn(2+)</name>
        <dbReference type="ChEBI" id="CHEBI:29105"/>
    </cofactor>
</comment>
<evidence type="ECO:0000256" key="2">
    <source>
        <dbReference type="ARBA" id="ARBA00004651"/>
    </source>
</evidence>
<dbReference type="GO" id="GO:0006508">
    <property type="term" value="P:proteolysis"/>
    <property type="evidence" value="ECO:0007669"/>
    <property type="project" value="UniProtKB-KW"/>
</dbReference>
<sequence length="265" mass="28293">MSALPSEKPAIRASRLPSPAFLVILAAFAGSGWYAWQAGTSIEPSTRLALFFFVVTGWLVSLCLHEYGHAVLAYRAGDHSVAEKGYLSLNPMRYSDAALSFVIPVVFVLLGGIGLPGGAVYIDRSKISGRLRHSLISAAGPLVNLVFAVGLAVLVGNLISGRHGPFWFGVSFLALLQLTAALLNLLPVPGLDGFGIIAPYLPPRWTAKAAQIAPYGFLALIAVLWIPPVNQAFFNGIYSLLDLLGVRPGYAVAGDNLFRFWTNVS</sequence>
<evidence type="ECO:0000256" key="9">
    <source>
        <dbReference type="ARBA" id="ARBA00022833"/>
    </source>
</evidence>
<evidence type="ECO:0000256" key="11">
    <source>
        <dbReference type="ARBA" id="ARBA00023049"/>
    </source>
</evidence>
<evidence type="ECO:0000256" key="13">
    <source>
        <dbReference type="SAM" id="Phobius"/>
    </source>
</evidence>
<evidence type="ECO:0000313" key="14">
    <source>
        <dbReference type="EMBL" id="RJL33427.1"/>
    </source>
</evidence>
<dbReference type="PANTHER" id="PTHR35864:SF1">
    <property type="entry name" value="ZINC METALLOPROTEASE YWHC-RELATED"/>
    <property type="match status" value="1"/>
</dbReference>
<feature type="transmembrane region" description="Helical" evidence="13">
    <location>
        <begin position="20"/>
        <end position="36"/>
    </location>
</feature>
<dbReference type="Proteomes" id="UP000265768">
    <property type="component" value="Unassembled WGS sequence"/>
</dbReference>
<dbReference type="EMBL" id="QZEY01000003">
    <property type="protein sequence ID" value="RJL33427.1"/>
    <property type="molecule type" value="Genomic_DNA"/>
</dbReference>
<feature type="transmembrane region" description="Helical" evidence="13">
    <location>
        <begin position="134"/>
        <end position="160"/>
    </location>
</feature>
<evidence type="ECO:0000313" key="15">
    <source>
        <dbReference type="Proteomes" id="UP000265768"/>
    </source>
</evidence>
<evidence type="ECO:0000256" key="10">
    <source>
        <dbReference type="ARBA" id="ARBA00022989"/>
    </source>
</evidence>
<comment type="subcellular location">
    <subcellularLocation>
        <location evidence="2">Cell membrane</location>
        <topology evidence="2">Multi-pass membrane protein</topology>
    </subcellularLocation>
</comment>
<evidence type="ECO:0000256" key="3">
    <source>
        <dbReference type="ARBA" id="ARBA00007931"/>
    </source>
</evidence>
<name>A0A3A4B514_9ACTN</name>
<keyword evidence="7" id="KW-0479">Metal-binding</keyword>
<keyword evidence="4" id="KW-1003">Cell membrane</keyword>
<keyword evidence="5 14" id="KW-0645">Protease</keyword>
<keyword evidence="15" id="KW-1185">Reference proteome</keyword>
<evidence type="ECO:0000256" key="7">
    <source>
        <dbReference type="ARBA" id="ARBA00022723"/>
    </source>
</evidence>
<accession>A0A3A4B514</accession>
<dbReference type="PANTHER" id="PTHR35864">
    <property type="entry name" value="ZINC METALLOPROTEASE MJ0611-RELATED"/>
    <property type="match status" value="1"/>
</dbReference>
<dbReference type="AlphaFoldDB" id="A0A3A4B514"/>
<dbReference type="InterPro" id="IPR052348">
    <property type="entry name" value="Metallopeptidase_M50B"/>
</dbReference>
<gene>
    <name evidence="14" type="ORF">D5H75_11605</name>
</gene>
<dbReference type="OrthoDB" id="9800627at2"/>
<organism evidence="14 15">
    <name type="scientific">Bailinhaonella thermotolerans</name>
    <dbReference type="NCBI Taxonomy" id="1070861"/>
    <lineage>
        <taxon>Bacteria</taxon>
        <taxon>Bacillati</taxon>
        <taxon>Actinomycetota</taxon>
        <taxon>Actinomycetes</taxon>
        <taxon>Streptosporangiales</taxon>
        <taxon>Streptosporangiaceae</taxon>
        <taxon>Bailinhaonella</taxon>
    </lineage>
</organism>
<dbReference type="CDD" id="cd06158">
    <property type="entry name" value="S2P-M50_like_1"/>
    <property type="match status" value="1"/>
</dbReference>
<evidence type="ECO:0000256" key="8">
    <source>
        <dbReference type="ARBA" id="ARBA00022801"/>
    </source>
</evidence>
<dbReference type="RefSeq" id="WP_119926386.1">
    <property type="nucleotide sequence ID" value="NZ_QZEY01000003.1"/>
</dbReference>
<dbReference type="GO" id="GO:0008237">
    <property type="term" value="F:metallopeptidase activity"/>
    <property type="evidence" value="ECO:0007669"/>
    <property type="project" value="UniProtKB-KW"/>
</dbReference>
<protein>
    <submittedName>
        <fullName evidence="14">Site-2 protease family protein</fullName>
    </submittedName>
</protein>
<evidence type="ECO:0000256" key="12">
    <source>
        <dbReference type="ARBA" id="ARBA00023136"/>
    </source>
</evidence>
<keyword evidence="10 13" id="KW-1133">Transmembrane helix</keyword>
<keyword evidence="6 13" id="KW-0812">Transmembrane</keyword>
<evidence type="ECO:0000256" key="4">
    <source>
        <dbReference type="ARBA" id="ARBA00022475"/>
    </source>
</evidence>
<feature type="transmembrane region" description="Helical" evidence="13">
    <location>
        <begin position="97"/>
        <end position="122"/>
    </location>
</feature>
<proteinExistence type="inferred from homology"/>
<reference evidence="14 15" key="1">
    <citation type="submission" date="2018-09" db="EMBL/GenBank/DDBJ databases">
        <title>YIM 75507 draft genome.</title>
        <authorList>
            <person name="Tang S."/>
            <person name="Feng Y."/>
        </authorList>
    </citation>
    <scope>NUCLEOTIDE SEQUENCE [LARGE SCALE GENOMIC DNA]</scope>
    <source>
        <strain evidence="14 15">YIM 75507</strain>
    </source>
</reference>
<keyword evidence="12 13" id="KW-0472">Membrane</keyword>
<comment type="similarity">
    <text evidence="3">Belongs to the peptidase M50B family.</text>
</comment>
<evidence type="ECO:0000256" key="6">
    <source>
        <dbReference type="ARBA" id="ARBA00022692"/>
    </source>
</evidence>
<dbReference type="GO" id="GO:0046872">
    <property type="term" value="F:metal ion binding"/>
    <property type="evidence" value="ECO:0007669"/>
    <property type="project" value="UniProtKB-KW"/>
</dbReference>
<comment type="caution">
    <text evidence="14">The sequence shown here is derived from an EMBL/GenBank/DDBJ whole genome shotgun (WGS) entry which is preliminary data.</text>
</comment>
<feature type="transmembrane region" description="Helical" evidence="13">
    <location>
        <begin position="48"/>
        <end position="67"/>
    </location>
</feature>
<evidence type="ECO:0000256" key="1">
    <source>
        <dbReference type="ARBA" id="ARBA00001947"/>
    </source>
</evidence>
<keyword evidence="8" id="KW-0378">Hydrolase</keyword>
<feature type="transmembrane region" description="Helical" evidence="13">
    <location>
        <begin position="166"/>
        <end position="188"/>
    </location>
</feature>
<dbReference type="InterPro" id="IPR044537">
    <property type="entry name" value="Rip2-like"/>
</dbReference>
<keyword evidence="9" id="KW-0862">Zinc</keyword>